<keyword evidence="9" id="KW-0067">ATP-binding</keyword>
<dbReference type="Gene3D" id="3.30.565.10">
    <property type="entry name" value="Histidine kinase-like ATPase, C-terminal domain"/>
    <property type="match status" value="1"/>
</dbReference>
<dbReference type="SUPFAM" id="SSF52172">
    <property type="entry name" value="CheY-like"/>
    <property type="match status" value="2"/>
</dbReference>
<feature type="domain" description="PAC" evidence="16">
    <location>
        <begin position="352"/>
        <end position="405"/>
    </location>
</feature>
<evidence type="ECO:0000313" key="17">
    <source>
        <dbReference type="EMBL" id="MDR9896841.1"/>
    </source>
</evidence>
<feature type="domain" description="PAS" evidence="15">
    <location>
        <begin position="406"/>
        <end position="476"/>
    </location>
</feature>
<feature type="domain" description="Response regulatory" evidence="14">
    <location>
        <begin position="7"/>
        <end position="126"/>
    </location>
</feature>
<dbReference type="SUPFAM" id="SSF47384">
    <property type="entry name" value="Homodimeric domain of signal transducing histidine kinase"/>
    <property type="match status" value="1"/>
</dbReference>
<dbReference type="CDD" id="cd17580">
    <property type="entry name" value="REC_2_DhkD-like"/>
    <property type="match status" value="1"/>
</dbReference>
<dbReference type="Pfam" id="PF00512">
    <property type="entry name" value="HisKA"/>
    <property type="match status" value="1"/>
</dbReference>
<keyword evidence="7" id="KW-0547">Nucleotide-binding</keyword>
<dbReference type="SMART" id="SM00387">
    <property type="entry name" value="HATPase_c"/>
    <property type="match status" value="1"/>
</dbReference>
<dbReference type="GO" id="GO:0000155">
    <property type="term" value="F:phosphorelay sensor kinase activity"/>
    <property type="evidence" value="ECO:0007669"/>
    <property type="project" value="InterPro"/>
</dbReference>
<dbReference type="InterPro" id="IPR036097">
    <property type="entry name" value="HisK_dim/P_sf"/>
</dbReference>
<dbReference type="Pfam" id="PF00072">
    <property type="entry name" value="Response_reg"/>
    <property type="match status" value="2"/>
</dbReference>
<dbReference type="InterPro" id="IPR036890">
    <property type="entry name" value="HATPase_C_sf"/>
</dbReference>
<dbReference type="SMART" id="SM00091">
    <property type="entry name" value="PAS"/>
    <property type="match status" value="3"/>
</dbReference>
<dbReference type="Gene3D" id="3.40.50.2300">
    <property type="match status" value="2"/>
</dbReference>
<evidence type="ECO:0000259" key="13">
    <source>
        <dbReference type="PROSITE" id="PS50109"/>
    </source>
</evidence>
<evidence type="ECO:0000256" key="12">
    <source>
        <dbReference type="PROSITE-ProRule" id="PRU00169"/>
    </source>
</evidence>
<evidence type="ECO:0000259" key="16">
    <source>
        <dbReference type="PROSITE" id="PS50113"/>
    </source>
</evidence>
<dbReference type="EC" id="2.7.13.3" evidence="3"/>
<dbReference type="CDD" id="cd00130">
    <property type="entry name" value="PAS"/>
    <property type="match status" value="3"/>
</dbReference>
<reference evidence="18" key="1">
    <citation type="journal article" date="2021" name="Science">
        <title>Hunting the eagle killer: A cyanobacterial neurotoxin causes vacuolar myelinopathy.</title>
        <authorList>
            <person name="Breinlinger S."/>
            <person name="Phillips T.J."/>
            <person name="Haram B.N."/>
            <person name="Mares J."/>
            <person name="Martinez Yerena J.A."/>
            <person name="Hrouzek P."/>
            <person name="Sobotka R."/>
            <person name="Henderson W.M."/>
            <person name="Schmieder P."/>
            <person name="Williams S.M."/>
            <person name="Lauderdale J.D."/>
            <person name="Wilde H.D."/>
            <person name="Gerrin W."/>
            <person name="Kust A."/>
            <person name="Washington J.W."/>
            <person name="Wagner C."/>
            <person name="Geier B."/>
            <person name="Liebeke M."/>
            <person name="Enke H."/>
            <person name="Niedermeyer T.H.J."/>
            <person name="Wilde S.B."/>
        </authorList>
    </citation>
    <scope>NUCLEOTIDE SEQUENCE [LARGE SCALE GENOMIC DNA]</scope>
    <source>
        <strain evidence="18">Thurmond2011</strain>
    </source>
</reference>
<dbReference type="InterPro" id="IPR005467">
    <property type="entry name" value="His_kinase_dom"/>
</dbReference>
<dbReference type="PROSITE" id="PS50112">
    <property type="entry name" value="PAS"/>
    <property type="match status" value="2"/>
</dbReference>
<dbReference type="InterPro" id="IPR000014">
    <property type="entry name" value="PAS"/>
</dbReference>
<protein>
    <recommendedName>
        <fullName evidence="3">histidine kinase</fullName>
        <ecNumber evidence="3">2.7.13.3</ecNumber>
    </recommendedName>
</protein>
<feature type="domain" description="PAC" evidence="16">
    <location>
        <begin position="225"/>
        <end position="277"/>
    </location>
</feature>
<dbReference type="CDD" id="cd00156">
    <property type="entry name" value="REC"/>
    <property type="match status" value="1"/>
</dbReference>
<evidence type="ECO:0000256" key="7">
    <source>
        <dbReference type="ARBA" id="ARBA00022741"/>
    </source>
</evidence>
<dbReference type="Gene3D" id="3.30.450.20">
    <property type="entry name" value="PAS domain"/>
    <property type="match status" value="3"/>
</dbReference>
<keyword evidence="4" id="KW-1003">Cell membrane</keyword>
<dbReference type="FunFam" id="3.30.450.20:FF:000099">
    <property type="entry name" value="Sensory box sensor histidine kinase"/>
    <property type="match status" value="1"/>
</dbReference>
<evidence type="ECO:0000256" key="8">
    <source>
        <dbReference type="ARBA" id="ARBA00022777"/>
    </source>
</evidence>
<dbReference type="SMART" id="SM00448">
    <property type="entry name" value="REC"/>
    <property type="match status" value="2"/>
</dbReference>
<dbReference type="InterPro" id="IPR001610">
    <property type="entry name" value="PAC"/>
</dbReference>
<dbReference type="PROSITE" id="PS50113">
    <property type="entry name" value="PAC"/>
    <property type="match status" value="3"/>
</dbReference>
<comment type="caution">
    <text evidence="12">Lacks conserved residue(s) required for the propagation of feature annotation.</text>
</comment>
<dbReference type="CDD" id="cd16922">
    <property type="entry name" value="HATPase_EvgS-ArcB-TorS-like"/>
    <property type="match status" value="1"/>
</dbReference>
<dbReference type="NCBIfam" id="TIGR00229">
    <property type="entry name" value="sensory_box"/>
    <property type="match status" value="3"/>
</dbReference>
<dbReference type="PANTHER" id="PTHR43547">
    <property type="entry name" value="TWO-COMPONENT HISTIDINE KINASE"/>
    <property type="match status" value="1"/>
</dbReference>
<accession>A0AAP5M6C2</accession>
<dbReference type="PROSITE" id="PS50109">
    <property type="entry name" value="HIS_KIN"/>
    <property type="match status" value="1"/>
</dbReference>
<dbReference type="SMART" id="SM00086">
    <property type="entry name" value="PAC"/>
    <property type="match status" value="3"/>
</dbReference>
<dbReference type="Pfam" id="PF08447">
    <property type="entry name" value="PAS_3"/>
    <property type="match status" value="3"/>
</dbReference>
<dbReference type="CDD" id="cd00082">
    <property type="entry name" value="HisKA"/>
    <property type="match status" value="1"/>
</dbReference>
<dbReference type="EMBL" id="JAALHA020000009">
    <property type="protein sequence ID" value="MDR9896841.1"/>
    <property type="molecule type" value="Genomic_DNA"/>
</dbReference>
<keyword evidence="8" id="KW-0418">Kinase</keyword>
<feature type="domain" description="Response regulatory" evidence="14">
    <location>
        <begin position="796"/>
        <end position="914"/>
    </location>
</feature>
<dbReference type="PROSITE" id="PS50110">
    <property type="entry name" value="RESPONSE_REGULATORY"/>
    <property type="match status" value="2"/>
</dbReference>
<dbReference type="Gene3D" id="1.10.287.130">
    <property type="match status" value="1"/>
</dbReference>
<dbReference type="GO" id="GO:0005886">
    <property type="term" value="C:plasma membrane"/>
    <property type="evidence" value="ECO:0007669"/>
    <property type="project" value="UniProtKB-SubCell"/>
</dbReference>
<comment type="caution">
    <text evidence="17">The sequence shown here is derived from an EMBL/GenBank/DDBJ whole genome shotgun (WGS) entry which is preliminary data.</text>
</comment>
<keyword evidence="6" id="KW-0808">Transferase</keyword>
<evidence type="ECO:0000256" key="9">
    <source>
        <dbReference type="ARBA" id="ARBA00022840"/>
    </source>
</evidence>
<evidence type="ECO:0000256" key="5">
    <source>
        <dbReference type="ARBA" id="ARBA00022553"/>
    </source>
</evidence>
<dbReference type="InterPro" id="IPR011006">
    <property type="entry name" value="CheY-like_superfamily"/>
</dbReference>
<dbReference type="AlphaFoldDB" id="A0AAP5M6C2"/>
<keyword evidence="10" id="KW-0902">Two-component regulatory system</keyword>
<evidence type="ECO:0000256" key="2">
    <source>
        <dbReference type="ARBA" id="ARBA00004236"/>
    </source>
</evidence>
<dbReference type="PRINTS" id="PR00344">
    <property type="entry name" value="BCTRLSENSOR"/>
</dbReference>
<dbReference type="RefSeq" id="WP_208340229.1">
    <property type="nucleotide sequence ID" value="NZ_CAWQFN010000620.1"/>
</dbReference>
<dbReference type="FunFam" id="3.30.565.10:FF:000023">
    <property type="entry name" value="PAS domain-containing sensor histidine kinase"/>
    <property type="match status" value="1"/>
</dbReference>
<dbReference type="SUPFAM" id="SSF55785">
    <property type="entry name" value="PYP-like sensor domain (PAS domain)"/>
    <property type="match status" value="3"/>
</dbReference>
<dbReference type="Gene3D" id="2.10.70.100">
    <property type="match status" value="2"/>
</dbReference>
<dbReference type="InterPro" id="IPR001789">
    <property type="entry name" value="Sig_transdc_resp-reg_receiver"/>
</dbReference>
<dbReference type="SUPFAM" id="SSF55874">
    <property type="entry name" value="ATPase domain of HSP90 chaperone/DNA topoisomerase II/histidine kinase"/>
    <property type="match status" value="1"/>
</dbReference>
<proteinExistence type="predicted"/>
<dbReference type="InterPro" id="IPR003594">
    <property type="entry name" value="HATPase_dom"/>
</dbReference>
<dbReference type="GO" id="GO:0005524">
    <property type="term" value="F:ATP binding"/>
    <property type="evidence" value="ECO:0007669"/>
    <property type="project" value="UniProtKB-KW"/>
</dbReference>
<dbReference type="InterPro" id="IPR004358">
    <property type="entry name" value="Sig_transdc_His_kin-like_C"/>
</dbReference>
<dbReference type="PANTHER" id="PTHR43547:SF2">
    <property type="entry name" value="HYBRID SIGNAL TRANSDUCTION HISTIDINE KINASE C"/>
    <property type="match status" value="1"/>
</dbReference>
<comment type="subcellular location">
    <subcellularLocation>
        <location evidence="2">Cell membrane</location>
    </subcellularLocation>
</comment>
<sequence length="917" mass="103802">MSQQQRTVLIVDDSPEDRILYQQYLQAEPNYHYTFLQADCGKKGLELWQQHKPDIMLANYQLPDFDAIELLIQLQTGFRRSLLPVIVIADQGNEVIAVQSIKAGAQDYLVKERITPKHLQVAVNEALENYLQEQNEFAKRQHTEEILRHNEEKLRVALEAARMGTWDWNIQTGDIQWSTNLEAMFGLAPGEFDGSFDMFVSSLHPDDRDRVLQAINNAITNKADYTIEFRVVYPNGIVRWALSQGKVFYNQLRQPVRMTGVDLDITDRKRAETELQENQAWLKLGQKATKSGLWDWDIPNNIAKISEEYCDLFELDNATKGISFEDWLSLIHPDDRTIVREYNIGITQQQQEDYEIEYRVPYSKGIRWLLARGKIFYDKAGNAVRIFGNVQDISDYKQAQEELQRSEARYRYLAEAVPQMVWTCNADGSCDYINKRFCEYTGLTVEQSMGLEWLSALHPDDVEVTQEVWWNAVKSGTDYKHEYRVRRGTDGSYRWHMVLGVPLKDEQGRVVQWFGTCTDIHEQKELDIERDRILQLEQAARAEAERANRIKDEFLAILSHELRSPLNPIIGWVSLLQTRKLDATKTAQALATIERNAKLQTQLIDDLLDIARILRGKLSLNTKAVNLASLIEGALDTVRSAAAAKSILIHSVLSNTIQVSGDSVRLQQIIWNLLSNAIKFTPRDGKVEIRLEQVGNQAQITVSDTGKGIAPDFLPHIFDSFRQEDISVTRQHGGLGLGLAIVRHLTEAHGGSVTADSPGVNLGATFTVSLPILNIQPEINLACDLLEDEPDLTGIRVLTVDDQLDARELLKVLLPQYGADVMAVASGTEFLAALESFEPDILLSDIGMPEMDGYTLLTRVRSLTAERYSQIPAIALTAYAGELDEQQALSVGFQKHLAKPIEPYHLVHAIAQLVGRV</sequence>
<evidence type="ECO:0000256" key="4">
    <source>
        <dbReference type="ARBA" id="ARBA00022475"/>
    </source>
</evidence>
<evidence type="ECO:0000256" key="1">
    <source>
        <dbReference type="ARBA" id="ARBA00000085"/>
    </source>
</evidence>
<dbReference type="InterPro" id="IPR003661">
    <property type="entry name" value="HisK_dim/P_dom"/>
</dbReference>
<feature type="domain" description="Histidine kinase" evidence="13">
    <location>
        <begin position="557"/>
        <end position="774"/>
    </location>
</feature>
<feature type="domain" description="PAS" evidence="15">
    <location>
        <begin position="150"/>
        <end position="222"/>
    </location>
</feature>
<feature type="modified residue" description="4-aspartylphosphate" evidence="12">
    <location>
        <position position="845"/>
    </location>
</feature>
<keyword evidence="5 12" id="KW-0597">Phosphoprotein</keyword>
<evidence type="ECO:0000256" key="10">
    <source>
        <dbReference type="ARBA" id="ARBA00023012"/>
    </source>
</evidence>
<organism evidence="17 18">
    <name type="scientific">Aetokthonos hydrillicola Thurmond2011</name>
    <dbReference type="NCBI Taxonomy" id="2712845"/>
    <lineage>
        <taxon>Bacteria</taxon>
        <taxon>Bacillati</taxon>
        <taxon>Cyanobacteriota</taxon>
        <taxon>Cyanophyceae</taxon>
        <taxon>Nostocales</taxon>
        <taxon>Hapalosiphonaceae</taxon>
        <taxon>Aetokthonos</taxon>
    </lineage>
</organism>
<keyword evidence="11" id="KW-0472">Membrane</keyword>
<dbReference type="InterPro" id="IPR013655">
    <property type="entry name" value="PAS_fold_3"/>
</dbReference>
<dbReference type="InterPro" id="IPR000700">
    <property type="entry name" value="PAS-assoc_C"/>
</dbReference>
<evidence type="ECO:0000256" key="6">
    <source>
        <dbReference type="ARBA" id="ARBA00022679"/>
    </source>
</evidence>
<dbReference type="Pfam" id="PF02518">
    <property type="entry name" value="HATPase_c"/>
    <property type="match status" value="1"/>
</dbReference>
<comment type="catalytic activity">
    <reaction evidence="1">
        <text>ATP + protein L-histidine = ADP + protein N-phospho-L-histidine.</text>
        <dbReference type="EC" id="2.7.13.3"/>
    </reaction>
</comment>
<dbReference type="SMART" id="SM00388">
    <property type="entry name" value="HisKA"/>
    <property type="match status" value="1"/>
</dbReference>
<gene>
    <name evidence="17" type="ORF">G7B40_020055</name>
</gene>
<dbReference type="Proteomes" id="UP000667802">
    <property type="component" value="Unassembled WGS sequence"/>
</dbReference>
<evidence type="ECO:0000259" key="15">
    <source>
        <dbReference type="PROSITE" id="PS50112"/>
    </source>
</evidence>
<name>A0AAP5M6C2_9CYAN</name>
<evidence type="ECO:0000256" key="11">
    <source>
        <dbReference type="ARBA" id="ARBA00023136"/>
    </source>
</evidence>
<dbReference type="InterPro" id="IPR035965">
    <property type="entry name" value="PAS-like_dom_sf"/>
</dbReference>
<feature type="domain" description="PAC" evidence="16">
    <location>
        <begin position="479"/>
        <end position="532"/>
    </location>
</feature>
<keyword evidence="18" id="KW-1185">Reference proteome</keyword>
<evidence type="ECO:0000259" key="14">
    <source>
        <dbReference type="PROSITE" id="PS50110"/>
    </source>
</evidence>
<evidence type="ECO:0000256" key="3">
    <source>
        <dbReference type="ARBA" id="ARBA00012438"/>
    </source>
</evidence>
<evidence type="ECO:0000313" key="18">
    <source>
        <dbReference type="Proteomes" id="UP000667802"/>
    </source>
</evidence>